<name>A0A7M7K1U8_VARDE</name>
<dbReference type="PANTHER" id="PTHR16238:SF7">
    <property type="entry name" value="GEM-ASSOCIATED PROTEIN 8"/>
    <property type="match status" value="1"/>
</dbReference>
<keyword evidence="3" id="KW-1185">Reference proteome</keyword>
<dbReference type="InParanoid" id="A0A7M7K1U8"/>
<feature type="region of interest" description="Disordered" evidence="1">
    <location>
        <begin position="56"/>
        <end position="104"/>
    </location>
</feature>
<dbReference type="GO" id="GO:0000387">
    <property type="term" value="P:spliceosomal snRNP assembly"/>
    <property type="evidence" value="ECO:0007669"/>
    <property type="project" value="InterPro"/>
</dbReference>
<dbReference type="PANTHER" id="PTHR16238">
    <property type="entry name" value="GEM-ASSOCIATED PROTEIN 8"/>
    <property type="match status" value="1"/>
</dbReference>
<reference evidence="2" key="1">
    <citation type="submission" date="2021-01" db="UniProtKB">
        <authorList>
            <consortium name="EnsemblMetazoa"/>
        </authorList>
    </citation>
    <scope>IDENTIFICATION</scope>
</reference>
<dbReference type="Pfam" id="PF15348">
    <property type="entry name" value="GEMIN8"/>
    <property type="match status" value="1"/>
</dbReference>
<accession>A0A7M7K1U8</accession>
<evidence type="ECO:0000256" key="1">
    <source>
        <dbReference type="SAM" id="MobiDB-lite"/>
    </source>
</evidence>
<dbReference type="Proteomes" id="UP000594260">
    <property type="component" value="Unplaced"/>
</dbReference>
<proteinExistence type="predicted"/>
<dbReference type="GeneID" id="111249686"/>
<dbReference type="InterPro" id="IPR034754">
    <property type="entry name" value="GEMIN8"/>
</dbReference>
<dbReference type="GO" id="GO:0032797">
    <property type="term" value="C:SMN complex"/>
    <property type="evidence" value="ECO:0007669"/>
    <property type="project" value="InterPro"/>
</dbReference>
<evidence type="ECO:0000313" key="2">
    <source>
        <dbReference type="EnsemblMetazoa" id="XP_022659633"/>
    </source>
</evidence>
<organism evidence="2 3">
    <name type="scientific">Varroa destructor</name>
    <name type="common">Honeybee mite</name>
    <dbReference type="NCBI Taxonomy" id="109461"/>
    <lineage>
        <taxon>Eukaryota</taxon>
        <taxon>Metazoa</taxon>
        <taxon>Ecdysozoa</taxon>
        <taxon>Arthropoda</taxon>
        <taxon>Chelicerata</taxon>
        <taxon>Arachnida</taxon>
        <taxon>Acari</taxon>
        <taxon>Parasitiformes</taxon>
        <taxon>Mesostigmata</taxon>
        <taxon>Gamasina</taxon>
        <taxon>Dermanyssoidea</taxon>
        <taxon>Varroidae</taxon>
        <taxon>Varroa</taxon>
    </lineage>
</organism>
<sequence length="244" mass="27673">MSFTSGRAGMYNSHPTFNRFWRHYEASMVWMRAHYATVSRINAEYMATVVAAAAAGTAHSSQRTDQPTRQKSPRGPSNSKRRKFHSPTASTSPRILNDDNNDNVRTTMNVSTICDGHVQAYEVNQGGEYRTPSEEELEATGNEDISDAILDFFETSRRHREQRDLEESQRHYENLENLMISTRPSAVNSGADTSAMFEACQREMKELYGSQAATIHGMEMAMQCGFERFAQADVKLWPNIPMRL</sequence>
<protein>
    <submittedName>
        <fullName evidence="2">Uncharacterized protein</fullName>
    </submittedName>
</protein>
<dbReference type="AlphaFoldDB" id="A0A7M7K1U8"/>
<dbReference type="KEGG" id="vde:111249686"/>
<evidence type="ECO:0000313" key="3">
    <source>
        <dbReference type="Proteomes" id="UP000594260"/>
    </source>
</evidence>
<feature type="compositionally biased region" description="Polar residues" evidence="1">
    <location>
        <begin position="59"/>
        <end position="78"/>
    </location>
</feature>
<dbReference type="RefSeq" id="XP_022659633.1">
    <property type="nucleotide sequence ID" value="XM_022803898.1"/>
</dbReference>
<dbReference type="EnsemblMetazoa" id="XM_022803898">
    <property type="protein sequence ID" value="XP_022659633"/>
    <property type="gene ID" value="LOC111249686"/>
</dbReference>
<dbReference type="OMA" id="QYFAHTE"/>
<dbReference type="OrthoDB" id="6491515at2759"/>